<comment type="caution">
    <text evidence="3">The sequence shown here is derived from an EMBL/GenBank/DDBJ whole genome shotgun (WGS) entry which is preliminary data.</text>
</comment>
<keyword evidence="4" id="KW-1185">Reference proteome</keyword>
<dbReference type="InterPro" id="IPR007214">
    <property type="entry name" value="YbaK/aa-tRNA-synth-assoc-dom"/>
</dbReference>
<protein>
    <recommendedName>
        <fullName evidence="2">YbaK/aminoacyl-tRNA synthetase-associated domain-containing protein</fullName>
    </recommendedName>
</protein>
<gene>
    <name evidence="3" type="ORF">WJX72_005561</name>
</gene>
<evidence type="ECO:0000259" key="2">
    <source>
        <dbReference type="Pfam" id="PF04073"/>
    </source>
</evidence>
<organism evidence="3 4">
    <name type="scientific">[Myrmecia] bisecta</name>
    <dbReference type="NCBI Taxonomy" id="41462"/>
    <lineage>
        <taxon>Eukaryota</taxon>
        <taxon>Viridiplantae</taxon>
        <taxon>Chlorophyta</taxon>
        <taxon>core chlorophytes</taxon>
        <taxon>Trebouxiophyceae</taxon>
        <taxon>Trebouxiales</taxon>
        <taxon>Trebouxiaceae</taxon>
        <taxon>Myrmecia</taxon>
    </lineage>
</organism>
<name>A0AAW1PLP9_9CHLO</name>
<dbReference type="Pfam" id="PF04073">
    <property type="entry name" value="tRNA_edit"/>
    <property type="match status" value="1"/>
</dbReference>
<evidence type="ECO:0000313" key="4">
    <source>
        <dbReference type="Proteomes" id="UP001489004"/>
    </source>
</evidence>
<dbReference type="PANTHER" id="PTHR30411:SF4">
    <property type="entry name" value="YBAK_AMINOACYL-TRNA SYNTHETASE-ASSOCIATED DOMAIN-CONTAINING PROTEIN"/>
    <property type="match status" value="1"/>
</dbReference>
<evidence type="ECO:0000313" key="3">
    <source>
        <dbReference type="EMBL" id="KAK9808874.1"/>
    </source>
</evidence>
<keyword evidence="1" id="KW-0175">Coiled coil</keyword>
<accession>A0AAW1PLP9</accession>
<sequence length="280" mass="31483">MTLAQKSTRLQSLQKRYDDLSNRLAALELASNSRESSDSRVKQLLLRQLNILQRLALLDGAAIDAVPSEQAQANGTSILANGADVSPTQQRLTLELLQRGIIKHRFVRVPECYYDRDLEFRRQCLGGHSVEHLCKSIILQNSRAPAHVVECSDPLNSKYYCVIVQYATRMNTDKVKNFVHKLSKGKLGKQYFNFRLAPEEISAQLTGYTHNAVTPLGLATEIPILMSHQIAELQPDFFWLGAGEVDLKVGFSAKDFVAAYQPMILDCTYEANAADWELER</sequence>
<dbReference type="Gene3D" id="3.90.960.10">
    <property type="entry name" value="YbaK/aminoacyl-tRNA synthetase-associated domain"/>
    <property type="match status" value="1"/>
</dbReference>
<dbReference type="EMBL" id="JALJOR010000011">
    <property type="protein sequence ID" value="KAK9808874.1"/>
    <property type="molecule type" value="Genomic_DNA"/>
</dbReference>
<dbReference type="PANTHER" id="PTHR30411">
    <property type="entry name" value="CYTOPLASMIC PROTEIN"/>
    <property type="match status" value="1"/>
</dbReference>
<feature type="coiled-coil region" evidence="1">
    <location>
        <begin position="3"/>
        <end position="30"/>
    </location>
</feature>
<dbReference type="SUPFAM" id="SSF55826">
    <property type="entry name" value="YbaK/ProRS associated domain"/>
    <property type="match status" value="1"/>
</dbReference>
<dbReference type="InterPro" id="IPR036754">
    <property type="entry name" value="YbaK/aa-tRNA-synt-asso_dom_sf"/>
</dbReference>
<dbReference type="Proteomes" id="UP001489004">
    <property type="component" value="Unassembled WGS sequence"/>
</dbReference>
<dbReference type="GO" id="GO:0002161">
    <property type="term" value="F:aminoacyl-tRNA deacylase activity"/>
    <property type="evidence" value="ECO:0007669"/>
    <property type="project" value="InterPro"/>
</dbReference>
<dbReference type="CDD" id="cd04332">
    <property type="entry name" value="YbaK_like"/>
    <property type="match status" value="1"/>
</dbReference>
<proteinExistence type="predicted"/>
<feature type="domain" description="YbaK/aminoacyl-tRNA synthetase-associated" evidence="2">
    <location>
        <begin position="155"/>
        <end position="256"/>
    </location>
</feature>
<dbReference type="AlphaFoldDB" id="A0AAW1PLP9"/>
<evidence type="ECO:0000256" key="1">
    <source>
        <dbReference type="SAM" id="Coils"/>
    </source>
</evidence>
<reference evidence="3 4" key="1">
    <citation type="journal article" date="2024" name="Nat. Commun.">
        <title>Phylogenomics reveals the evolutionary origins of lichenization in chlorophyte algae.</title>
        <authorList>
            <person name="Puginier C."/>
            <person name="Libourel C."/>
            <person name="Otte J."/>
            <person name="Skaloud P."/>
            <person name="Haon M."/>
            <person name="Grisel S."/>
            <person name="Petersen M."/>
            <person name="Berrin J.G."/>
            <person name="Delaux P.M."/>
            <person name="Dal Grande F."/>
            <person name="Keller J."/>
        </authorList>
    </citation>
    <scope>NUCLEOTIDE SEQUENCE [LARGE SCALE GENOMIC DNA]</scope>
    <source>
        <strain evidence="3 4">SAG 2043</strain>
    </source>
</reference>